<dbReference type="EMBL" id="CP011452">
    <property type="protein sequence ID" value="AKH41486.1"/>
    <property type="molecule type" value="Genomic_DNA"/>
</dbReference>
<protein>
    <submittedName>
        <fullName evidence="1">Uncharacterized protein</fullName>
    </submittedName>
</protein>
<sequence>MSEAKRQEIKEKIDAAEARNQNRYEATFLERAGERAIETKDKFTAFAKEHPVTVIAGGLAAGVLVSALFRRSPTRKLARKGFSEASGLAAIGAEIALAYAQQAMSTADEARRVGADKLGDLGDTIGDKARRMKRDAAYMAEEAGDNARMAKRNTRKAIARAIRNRLH</sequence>
<evidence type="ECO:0000313" key="1">
    <source>
        <dbReference type="EMBL" id="AKH41486.1"/>
    </source>
</evidence>
<name>A0A0F7KQV8_9SPHN</name>
<dbReference type="PATRIC" id="fig|1267766.3.peg.431"/>
<dbReference type="RefSeq" id="WP_046902513.1">
    <property type="nucleotide sequence ID" value="NZ_CP011452.2"/>
</dbReference>
<dbReference type="KEGG" id="aay:WYH_00427"/>
<reference evidence="1" key="1">
    <citation type="submission" date="2015-05" db="EMBL/GenBank/DDBJ databases">
        <title>The complete genome of Altererythrobacter atlanticus strain 26DY36.</title>
        <authorList>
            <person name="Wu Y.-H."/>
            <person name="Cheng H."/>
            <person name="Wu X.-W."/>
        </authorList>
    </citation>
    <scope>NUCLEOTIDE SEQUENCE [LARGE SCALE GENOMIC DNA]</scope>
    <source>
        <strain evidence="1">26DY36</strain>
    </source>
</reference>
<keyword evidence="2" id="KW-1185">Reference proteome</keyword>
<evidence type="ECO:0000313" key="2">
    <source>
        <dbReference type="Proteomes" id="UP000034392"/>
    </source>
</evidence>
<dbReference type="STRING" id="1267766.WYH_00427"/>
<organism evidence="1 2">
    <name type="scientific">Croceibacterium atlanticum</name>
    <dbReference type="NCBI Taxonomy" id="1267766"/>
    <lineage>
        <taxon>Bacteria</taxon>
        <taxon>Pseudomonadati</taxon>
        <taxon>Pseudomonadota</taxon>
        <taxon>Alphaproteobacteria</taxon>
        <taxon>Sphingomonadales</taxon>
        <taxon>Erythrobacteraceae</taxon>
        <taxon>Croceibacterium</taxon>
    </lineage>
</organism>
<proteinExistence type="predicted"/>
<gene>
    <name evidence="1" type="ORF">WYH_00427</name>
</gene>
<dbReference type="OrthoDB" id="7428389at2"/>
<dbReference type="AlphaFoldDB" id="A0A0F7KQV8"/>
<dbReference type="Proteomes" id="UP000034392">
    <property type="component" value="Chromosome"/>
</dbReference>
<accession>A0A0F7KQV8</accession>